<dbReference type="CDD" id="cd09722">
    <property type="entry name" value="Cas1_I-B"/>
    <property type="match status" value="1"/>
</dbReference>
<evidence type="ECO:0000256" key="5">
    <source>
        <dbReference type="ARBA" id="ARBA00022842"/>
    </source>
</evidence>
<keyword evidence="2 9" id="KW-0479">Metal-binding</keyword>
<accession>A0ABY1JER2</accession>
<evidence type="ECO:0000256" key="1">
    <source>
        <dbReference type="ARBA" id="ARBA00022722"/>
    </source>
</evidence>
<keyword evidence="11" id="KW-1185">Reference proteome</keyword>
<evidence type="ECO:0000256" key="9">
    <source>
        <dbReference type="HAMAP-Rule" id="MF_01470"/>
    </source>
</evidence>
<dbReference type="Gene3D" id="1.20.120.920">
    <property type="entry name" value="CRISPR-associated endonuclease Cas1, C-terminal domain"/>
    <property type="match status" value="1"/>
</dbReference>
<comment type="caution">
    <text evidence="10">The sequence shown here is derived from an EMBL/GenBank/DDBJ whole genome shotgun (WGS) entry which is preliminary data.</text>
</comment>
<dbReference type="InterPro" id="IPR019858">
    <property type="entry name" value="CRISPR-assoc_Cas1_HMARI/TNEAP"/>
</dbReference>
<dbReference type="EC" id="3.1.-.-" evidence="9"/>
<protein>
    <recommendedName>
        <fullName evidence="9">CRISPR-associated endonuclease Cas1</fullName>
        <ecNumber evidence="9">3.1.-.-</ecNumber>
    </recommendedName>
</protein>
<evidence type="ECO:0000256" key="4">
    <source>
        <dbReference type="ARBA" id="ARBA00022801"/>
    </source>
</evidence>
<evidence type="ECO:0000256" key="6">
    <source>
        <dbReference type="ARBA" id="ARBA00023118"/>
    </source>
</evidence>
<keyword evidence="5 9" id="KW-0460">Magnesium</keyword>
<feature type="binding site" evidence="9">
    <location>
        <position position="223"/>
    </location>
    <ligand>
        <name>Mn(2+)</name>
        <dbReference type="ChEBI" id="CHEBI:29035"/>
    </ligand>
</feature>
<dbReference type="RefSeq" id="WP_074199822.1">
    <property type="nucleotide sequence ID" value="NZ_FSQZ01000001.1"/>
</dbReference>
<name>A0ABY1JER2_9BACT</name>
<evidence type="ECO:0000313" key="10">
    <source>
        <dbReference type="EMBL" id="SIN73139.1"/>
    </source>
</evidence>
<comment type="cofactor">
    <cofactor evidence="9">
        <name>Mg(2+)</name>
        <dbReference type="ChEBI" id="CHEBI:18420"/>
    </cofactor>
    <cofactor evidence="9">
        <name>Mn(2+)</name>
        <dbReference type="ChEBI" id="CHEBI:29035"/>
    </cofactor>
</comment>
<sequence length="332" mass="38632">MGKCIYILSSGNLKRKDNTIVIENENERKFVPVETTDEIFIFGEVDLNKRFLEFCTSNKIMLHFFNHHHYYQGTYYPREHMNSGAVILAQARNCLDAEKRLVLAKKFVAGAINNMKIVLLYYFRHADLALGQTIEAMDNFNELSQRQNGILELMAIEGNARDRYYSAFDVITGGGTFTMENRSKRPPQNRLNALISFLNSLCYVTTLAQIYKTHLDPRIGFLHETNFRRFSLNLDIAEIFKPILVDRLIFSLINKKQIQAKHFAGQAGGGIFLSEKGVQIVLQAWEERLMATIQHPRLNRNVSYRSLLRMEAYKLEKHILDDEEYEPFSMRW</sequence>
<dbReference type="Pfam" id="PF01867">
    <property type="entry name" value="Cas_Cas1"/>
    <property type="match status" value="1"/>
</dbReference>
<organism evidence="10 11">
    <name type="scientific">Acetomicrobium flavidum</name>
    <dbReference type="NCBI Taxonomy" id="49896"/>
    <lineage>
        <taxon>Bacteria</taxon>
        <taxon>Thermotogati</taxon>
        <taxon>Synergistota</taxon>
        <taxon>Synergistia</taxon>
        <taxon>Synergistales</taxon>
        <taxon>Acetomicrobiaceae</taxon>
        <taxon>Acetomicrobium</taxon>
    </lineage>
</organism>
<dbReference type="InterPro" id="IPR002729">
    <property type="entry name" value="CRISPR-assoc_Cas1"/>
</dbReference>
<feature type="binding site" evidence="9">
    <location>
        <position position="238"/>
    </location>
    <ligand>
        <name>Mn(2+)</name>
        <dbReference type="ChEBI" id="CHEBI:29035"/>
    </ligand>
</feature>
<evidence type="ECO:0000256" key="7">
    <source>
        <dbReference type="ARBA" id="ARBA00023125"/>
    </source>
</evidence>
<keyword evidence="8 9" id="KW-0464">Manganese</keyword>
<feature type="binding site" evidence="9">
    <location>
        <position position="157"/>
    </location>
    <ligand>
        <name>Mn(2+)</name>
        <dbReference type="ChEBI" id="CHEBI:29035"/>
    </ligand>
</feature>
<keyword evidence="6 9" id="KW-0051">Antiviral defense</keyword>
<evidence type="ECO:0000313" key="11">
    <source>
        <dbReference type="Proteomes" id="UP000185093"/>
    </source>
</evidence>
<dbReference type="Proteomes" id="UP000185093">
    <property type="component" value="Unassembled WGS sequence"/>
</dbReference>
<dbReference type="NCBIfam" id="TIGR03641">
    <property type="entry name" value="cas1_HMARI"/>
    <property type="match status" value="1"/>
</dbReference>
<reference evidence="10 11" key="1">
    <citation type="submission" date="2016-11" db="EMBL/GenBank/DDBJ databases">
        <authorList>
            <person name="Varghese N."/>
            <person name="Submissions S."/>
        </authorList>
    </citation>
    <scope>NUCLEOTIDE SEQUENCE [LARGE SCALE GENOMIC DNA]</scope>
    <source>
        <strain evidence="10 11">DSM 20664</strain>
    </source>
</reference>
<dbReference type="PANTHER" id="PTHR43219">
    <property type="entry name" value="CRISPR-ASSOCIATED ENDONUCLEASE CAS1"/>
    <property type="match status" value="1"/>
</dbReference>
<comment type="function">
    <text evidence="9">CRISPR (clustered regularly interspaced short palindromic repeat), is an adaptive immune system that provides protection against mobile genetic elements (viruses, transposable elements and conjugative plasmids). CRISPR clusters contain spacers, sequences complementary to antecedent mobile elements, and target invading nucleic acids. CRISPR clusters are transcribed and processed into CRISPR RNA (crRNA). Acts as a dsDNA endonuclease. Involved in the integration of spacer DNA into the CRISPR cassette.</text>
</comment>
<evidence type="ECO:0000256" key="8">
    <source>
        <dbReference type="ARBA" id="ARBA00023211"/>
    </source>
</evidence>
<keyword evidence="4 9" id="KW-0378">Hydrolase</keyword>
<comment type="subunit">
    <text evidence="9">Homodimer, forms a heterotetramer with a Cas2 homodimer.</text>
</comment>
<comment type="similarity">
    <text evidence="9">Belongs to the CRISPR-associated endonuclease Cas1 family.</text>
</comment>
<evidence type="ECO:0000256" key="2">
    <source>
        <dbReference type="ARBA" id="ARBA00022723"/>
    </source>
</evidence>
<dbReference type="InterPro" id="IPR042211">
    <property type="entry name" value="CRISPR-assoc_Cas1_N"/>
</dbReference>
<gene>
    <name evidence="9" type="primary">cas1</name>
    <name evidence="10" type="ORF">SAMN05444368_1571</name>
</gene>
<keyword evidence="3 9" id="KW-0255">Endonuclease</keyword>
<dbReference type="InterPro" id="IPR042206">
    <property type="entry name" value="CRISPR-assoc_Cas1_C"/>
</dbReference>
<dbReference type="Gene3D" id="3.100.10.20">
    <property type="entry name" value="CRISPR-associated endonuclease Cas1, N-terminal domain"/>
    <property type="match status" value="1"/>
</dbReference>
<dbReference type="HAMAP" id="MF_01470">
    <property type="entry name" value="Cas1"/>
    <property type="match status" value="1"/>
</dbReference>
<keyword evidence="7 9" id="KW-0238">DNA-binding</keyword>
<dbReference type="EMBL" id="FSQZ01000001">
    <property type="protein sequence ID" value="SIN73139.1"/>
    <property type="molecule type" value="Genomic_DNA"/>
</dbReference>
<dbReference type="NCBIfam" id="TIGR00287">
    <property type="entry name" value="cas1"/>
    <property type="match status" value="1"/>
</dbReference>
<evidence type="ECO:0000256" key="3">
    <source>
        <dbReference type="ARBA" id="ARBA00022759"/>
    </source>
</evidence>
<dbReference type="PANTHER" id="PTHR43219:SF1">
    <property type="entry name" value="CRISPR-ASSOCIATED ENDONUCLEASE CAS1"/>
    <property type="match status" value="1"/>
</dbReference>
<proteinExistence type="inferred from homology"/>
<keyword evidence="1 9" id="KW-0540">Nuclease</keyword>